<feature type="active site" evidence="5">
    <location>
        <position position="238"/>
    </location>
</feature>
<dbReference type="SUPFAM" id="SSF51735">
    <property type="entry name" value="NAD(P)-binding Rossmann-fold domains"/>
    <property type="match status" value="1"/>
</dbReference>
<comment type="pathway">
    <text evidence="5">Cofactor biosynthesis; pyridoxine 5'-phosphate biosynthesis; pyridoxine 5'-phosphate from D-erythrose 4-phosphate: step 2/5.</text>
</comment>
<dbReference type="InterPro" id="IPR036291">
    <property type="entry name" value="NAD(P)-bd_dom_sf"/>
</dbReference>
<dbReference type="InterPro" id="IPR024531">
    <property type="entry name" value="Erythronate-4-P_DHase_dimer"/>
</dbReference>
<dbReference type="Proteomes" id="UP000197717">
    <property type="component" value="Chromosome"/>
</dbReference>
<reference evidence="9 10" key="1">
    <citation type="submission" date="2017-06" db="EMBL/GenBank/DDBJ databases">
        <title>Complete genome sequence of Idiomarina piscisalsi strain 10PY1A isolated from soil of Soudi Arabia.</title>
        <authorList>
            <person name="Kim M.-C."/>
            <person name="Jung B.K."/>
            <person name="Budiyanto F."/>
            <person name="Nzila A."/>
            <person name="Shin J.-H."/>
        </authorList>
    </citation>
    <scope>NUCLEOTIDE SEQUENCE [LARGE SCALE GENOMIC DNA]</scope>
    <source>
        <strain evidence="9 10">10PY1A</strain>
    </source>
</reference>
<evidence type="ECO:0000313" key="9">
    <source>
        <dbReference type="EMBL" id="ASG66178.1"/>
    </source>
</evidence>
<comment type="caution">
    <text evidence="5">Lacks conserved residue(s) required for the propagation of feature annotation.</text>
</comment>
<dbReference type="CDD" id="cd12158">
    <property type="entry name" value="ErythrP_dh"/>
    <property type="match status" value="1"/>
</dbReference>
<dbReference type="InterPro" id="IPR038251">
    <property type="entry name" value="PdxB_dimer_sf"/>
</dbReference>
<feature type="binding site" evidence="5">
    <location>
        <position position="233"/>
    </location>
    <ligand>
        <name>NAD(+)</name>
        <dbReference type="ChEBI" id="CHEBI:57540"/>
    </ligand>
</feature>
<keyword evidence="1 5" id="KW-0963">Cytoplasm</keyword>
<keyword evidence="10" id="KW-1185">Reference proteome</keyword>
<gene>
    <name evidence="5" type="primary">pdxB</name>
    <name evidence="9" type="ORF">CEW91_08495</name>
</gene>
<dbReference type="InterPro" id="IPR006139">
    <property type="entry name" value="D-isomer_2_OHA_DH_cat_dom"/>
</dbReference>
<evidence type="ECO:0000259" key="7">
    <source>
        <dbReference type="Pfam" id="PF02826"/>
    </source>
</evidence>
<comment type="subunit">
    <text evidence="5">Homodimer.</text>
</comment>
<feature type="active site" evidence="5">
    <location>
        <position position="209"/>
    </location>
</feature>
<dbReference type="Gene3D" id="3.30.1370.170">
    <property type="match status" value="1"/>
</dbReference>
<comment type="function">
    <text evidence="5">Catalyzes the oxidation of erythronate-4-phosphate to 3-hydroxy-2-oxo-4-phosphonooxybutanoate.</text>
</comment>
<sequence length="381" mass="42035">MNIVADKNIPALSTLLSGAGHLHFFSERTPSKELLAKADALLVRSITQVNEELLQLAPNLTFVASATIGTEHIDTELLTERGITFAHAPGANASSVGEYVLCAVLQWLDQKEVDSLADLDVAIVGAGHTGQAAGQRLQALGMNVHYYDPPLSKKGEKAVHDHWQRVITADIISCHVPLTRGGDCPTHHLFEHTALQSLHENQLLINASRGAVIDNSALLERAQQGEKPFVVLDVWEGEPEVLKPLVDCVDIATPHIAGHSLEGKIGGAVMVADALLAHCQLKSDYDKSLVLPRADWLALDAAQLLSISSLLRWVNQHYDIMSDDAHFRRYGMTPEGFDSMRKKYRKESPRREFINQVVACHNSEQYIQFLQLGFDVRQTDR</sequence>
<feature type="binding site" evidence="5">
    <location>
        <position position="148"/>
    </location>
    <ligand>
        <name>NAD(+)</name>
        <dbReference type="ChEBI" id="CHEBI:57540"/>
    </ligand>
</feature>
<dbReference type="PANTHER" id="PTHR10996">
    <property type="entry name" value="2-HYDROXYACID DEHYDROGENASE-RELATED"/>
    <property type="match status" value="1"/>
</dbReference>
<dbReference type="InterPro" id="IPR029753">
    <property type="entry name" value="D-isomer_DH_CS"/>
</dbReference>
<dbReference type="InterPro" id="IPR020921">
    <property type="entry name" value="Erythronate-4-P_DHase"/>
</dbReference>
<keyword evidence="3 5" id="KW-0520">NAD</keyword>
<evidence type="ECO:0000256" key="3">
    <source>
        <dbReference type="ARBA" id="ARBA00023027"/>
    </source>
</evidence>
<dbReference type="EMBL" id="CP022133">
    <property type="protein sequence ID" value="ASG66178.1"/>
    <property type="molecule type" value="Genomic_DNA"/>
</dbReference>
<feature type="domain" description="D-isomer specific 2-hydroxyacid dehydrogenase catalytic" evidence="6">
    <location>
        <begin position="21"/>
        <end position="258"/>
    </location>
</feature>
<feature type="binding site" evidence="5">
    <location>
        <begin position="207"/>
        <end position="209"/>
    </location>
    <ligand>
        <name>NAD(+)</name>
        <dbReference type="ChEBI" id="CHEBI:57540"/>
    </ligand>
</feature>
<dbReference type="RefSeq" id="WP_088768560.1">
    <property type="nucleotide sequence ID" value="NZ_CP022133.1"/>
</dbReference>
<accession>A0ABM6LUJ9</accession>
<comment type="similarity">
    <text evidence="5">Belongs to the D-isomer specific 2-hydroxyacid dehydrogenase family. PdxB subfamily.</text>
</comment>
<dbReference type="InterPro" id="IPR006140">
    <property type="entry name" value="D-isomer_DH_NAD-bd"/>
</dbReference>
<dbReference type="SUPFAM" id="SSF52283">
    <property type="entry name" value="Formate/glycerate dehydrogenase catalytic domain-like"/>
    <property type="match status" value="1"/>
</dbReference>
<feature type="binding site" evidence="5">
    <location>
        <position position="45"/>
    </location>
    <ligand>
        <name>substrate</name>
    </ligand>
</feature>
<dbReference type="EC" id="1.1.1.290" evidence="5"/>
<keyword evidence="4 5" id="KW-0664">Pyridoxine biosynthesis</keyword>
<evidence type="ECO:0000256" key="5">
    <source>
        <dbReference type="HAMAP-Rule" id="MF_01825"/>
    </source>
</evidence>
<feature type="domain" description="D-isomer specific 2-hydroxyacid dehydrogenase NAD-binding" evidence="7">
    <location>
        <begin position="107"/>
        <end position="257"/>
    </location>
</feature>
<feature type="binding site" evidence="5">
    <location>
        <position position="258"/>
    </location>
    <ligand>
        <name>NAD(+)</name>
        <dbReference type="ChEBI" id="CHEBI:57540"/>
    </ligand>
</feature>
<comment type="catalytic activity">
    <reaction evidence="5">
        <text>4-phospho-D-erythronate + NAD(+) = (R)-3-hydroxy-2-oxo-4-phosphooxybutanoate + NADH + H(+)</text>
        <dbReference type="Rhea" id="RHEA:18829"/>
        <dbReference type="ChEBI" id="CHEBI:15378"/>
        <dbReference type="ChEBI" id="CHEBI:57540"/>
        <dbReference type="ChEBI" id="CHEBI:57945"/>
        <dbReference type="ChEBI" id="CHEBI:58538"/>
        <dbReference type="ChEBI" id="CHEBI:58766"/>
        <dbReference type="EC" id="1.1.1.290"/>
    </reaction>
</comment>
<dbReference type="PROSITE" id="PS00671">
    <property type="entry name" value="D_2_HYDROXYACID_DH_3"/>
    <property type="match status" value="1"/>
</dbReference>
<feature type="domain" description="Erythronate-4-phosphate dehydrogenase dimerisation" evidence="8">
    <location>
        <begin position="291"/>
        <end position="373"/>
    </location>
</feature>
<evidence type="ECO:0000259" key="6">
    <source>
        <dbReference type="Pfam" id="PF00389"/>
    </source>
</evidence>
<evidence type="ECO:0000313" key="10">
    <source>
        <dbReference type="Proteomes" id="UP000197717"/>
    </source>
</evidence>
<dbReference type="InterPro" id="IPR050223">
    <property type="entry name" value="D-isomer_2-hydroxyacid_DH"/>
</dbReference>
<protein>
    <recommendedName>
        <fullName evidence="5">Erythronate-4-phosphate dehydrogenase</fullName>
        <ecNumber evidence="5">1.1.1.290</ecNumber>
    </recommendedName>
</protein>
<dbReference type="Pfam" id="PF02826">
    <property type="entry name" value="2-Hacid_dh_C"/>
    <property type="match status" value="1"/>
</dbReference>
<keyword evidence="2 5" id="KW-0560">Oxidoreductase</keyword>
<dbReference type="Gene3D" id="3.40.50.720">
    <property type="entry name" value="NAD(P)-binding Rossmann-like Domain"/>
    <property type="match status" value="2"/>
</dbReference>
<dbReference type="Pfam" id="PF11890">
    <property type="entry name" value="DUF3410"/>
    <property type="match status" value="1"/>
</dbReference>
<dbReference type="Pfam" id="PF00389">
    <property type="entry name" value="2-Hacid_dh"/>
    <property type="match status" value="1"/>
</dbReference>
<comment type="subcellular location">
    <subcellularLocation>
        <location evidence="5">Cytoplasm</location>
    </subcellularLocation>
</comment>
<evidence type="ECO:0000256" key="2">
    <source>
        <dbReference type="ARBA" id="ARBA00023002"/>
    </source>
</evidence>
<feature type="binding site" evidence="5">
    <location>
        <position position="67"/>
    </location>
    <ligand>
        <name>substrate</name>
    </ligand>
</feature>
<proteinExistence type="inferred from homology"/>
<evidence type="ECO:0000256" key="4">
    <source>
        <dbReference type="ARBA" id="ARBA00023096"/>
    </source>
</evidence>
<name>A0ABM6LUJ9_9GAMM</name>
<evidence type="ECO:0000256" key="1">
    <source>
        <dbReference type="ARBA" id="ARBA00022490"/>
    </source>
</evidence>
<dbReference type="HAMAP" id="MF_01825">
    <property type="entry name" value="PdxB"/>
    <property type="match status" value="1"/>
</dbReference>
<evidence type="ECO:0000259" key="8">
    <source>
        <dbReference type="Pfam" id="PF11890"/>
    </source>
</evidence>
<feature type="active site" description="Proton donor" evidence="5">
    <location>
        <position position="255"/>
    </location>
</feature>
<organism evidence="9 10">
    <name type="scientific">Idiomarina piscisalsi</name>
    <dbReference type="NCBI Taxonomy" id="1096243"/>
    <lineage>
        <taxon>Bacteria</taxon>
        <taxon>Pseudomonadati</taxon>
        <taxon>Pseudomonadota</taxon>
        <taxon>Gammaproteobacteria</taxon>
        <taxon>Alteromonadales</taxon>
        <taxon>Idiomarinaceae</taxon>
        <taxon>Idiomarina</taxon>
    </lineage>
</organism>